<evidence type="ECO:0000313" key="4">
    <source>
        <dbReference type="EMBL" id="RYN69123.1"/>
    </source>
</evidence>
<protein>
    <submittedName>
        <fullName evidence="3">Uncharacterized protein</fullName>
    </submittedName>
</protein>
<gene>
    <name evidence="4" type="ORF">AA0117_g11011</name>
    <name evidence="3" type="ORF">CC77DRAFT_1100387</name>
</gene>
<feature type="region of interest" description="Disordered" evidence="2">
    <location>
        <begin position="1"/>
        <end position="53"/>
    </location>
</feature>
<keyword evidence="5" id="KW-1185">Reference proteome</keyword>
<dbReference type="AlphaFoldDB" id="A0A177D2K5"/>
<dbReference type="EMBL" id="KV441505">
    <property type="protein sequence ID" value="OAG13834.1"/>
    <property type="molecule type" value="Genomic_DNA"/>
</dbReference>
<evidence type="ECO:0000313" key="5">
    <source>
        <dbReference type="Proteomes" id="UP000077248"/>
    </source>
</evidence>
<reference evidence="6" key="2">
    <citation type="journal article" date="2019" name="bioRxiv">
        <title>Genomics, evolutionary history and diagnostics of the Alternaria alternata species group including apple and Asian pear pathotypes.</title>
        <authorList>
            <person name="Armitage A.D."/>
            <person name="Cockerton H.M."/>
            <person name="Sreenivasaprasad S."/>
            <person name="Woodhall J.W."/>
            <person name="Lane C.R."/>
            <person name="Harrison R.J."/>
            <person name="Clarkson J.P."/>
        </authorList>
    </citation>
    <scope>NUCLEOTIDE SEQUENCE [LARGE SCALE GENOMIC DNA]</scope>
    <source>
        <strain evidence="6">FERA 1177</strain>
    </source>
</reference>
<reference evidence="3 5" key="1">
    <citation type="submission" date="2016-05" db="EMBL/GenBank/DDBJ databases">
        <title>Comparative analysis of secretome profiles of manganese(II)-oxidizing ascomycete fungi.</title>
        <authorList>
            <consortium name="DOE Joint Genome Institute"/>
            <person name="Zeiner C.A."/>
            <person name="Purvine S.O."/>
            <person name="Zink E.M."/>
            <person name="Wu S."/>
            <person name="Pasa-Tolic L."/>
            <person name="Chaput D.L."/>
            <person name="Haridas S."/>
            <person name="Grigoriev I.V."/>
            <person name="Santelli C.M."/>
            <person name="Hansel C.M."/>
        </authorList>
    </citation>
    <scope>NUCLEOTIDE SEQUENCE [LARGE SCALE GENOMIC DNA]</scope>
    <source>
        <strain evidence="3 5">SRC1lrK2f</strain>
    </source>
</reference>
<evidence type="ECO:0000313" key="6">
    <source>
        <dbReference type="Proteomes" id="UP000291422"/>
    </source>
</evidence>
<dbReference type="Proteomes" id="UP000291422">
    <property type="component" value="Unassembled WGS sequence"/>
</dbReference>
<dbReference type="VEuPathDB" id="FungiDB:CC77DRAFT_1100387"/>
<sequence length="237" mass="27125">MTELERQVALLKSRGLMVPTTDPRTSKRPAEESSPEPSSKKTKHTTEIASKRQLHAHSILQREFLHQKAELQRTKQELAAEKAKSAYSSNQIKLLCVQCCRLTDRYHAALASHASLQATYRDQTSELRAHKGALDIANEELEESRKDADTYREAILKRDEDYELAKKQLEEAKDDEVLEWRVLTSRLQSLGKGHETGRAVYDMLLLQVERQCDEDKVVLESVKEALKDAFGGFFERE</sequence>
<proteinExistence type="predicted"/>
<accession>A0A177D2K5</accession>
<dbReference type="GeneID" id="29115661"/>
<dbReference type="EMBL" id="PDXD01000046">
    <property type="protein sequence ID" value="RYN69123.1"/>
    <property type="molecule type" value="Genomic_DNA"/>
</dbReference>
<name>A0A177D2K5_ALTAL</name>
<evidence type="ECO:0000313" key="3">
    <source>
        <dbReference type="EMBL" id="OAG13834.1"/>
    </source>
</evidence>
<keyword evidence="1" id="KW-0175">Coiled coil</keyword>
<dbReference type="KEGG" id="aalt:CC77DRAFT_1100387"/>
<organism evidence="3 5">
    <name type="scientific">Alternaria alternata</name>
    <name type="common">Alternaria rot fungus</name>
    <name type="synonym">Torula alternata</name>
    <dbReference type="NCBI Taxonomy" id="5599"/>
    <lineage>
        <taxon>Eukaryota</taxon>
        <taxon>Fungi</taxon>
        <taxon>Dikarya</taxon>
        <taxon>Ascomycota</taxon>
        <taxon>Pezizomycotina</taxon>
        <taxon>Dothideomycetes</taxon>
        <taxon>Pleosporomycetidae</taxon>
        <taxon>Pleosporales</taxon>
        <taxon>Pleosporineae</taxon>
        <taxon>Pleosporaceae</taxon>
        <taxon>Alternaria</taxon>
        <taxon>Alternaria sect. Alternaria</taxon>
        <taxon>Alternaria alternata complex</taxon>
    </lineage>
</organism>
<dbReference type="RefSeq" id="XP_018379255.1">
    <property type="nucleotide sequence ID" value="XM_018530067.1"/>
</dbReference>
<evidence type="ECO:0000256" key="1">
    <source>
        <dbReference type="SAM" id="Coils"/>
    </source>
</evidence>
<evidence type="ECO:0000256" key="2">
    <source>
        <dbReference type="SAM" id="MobiDB-lite"/>
    </source>
</evidence>
<reference evidence="4" key="3">
    <citation type="journal article" date="2019" name="J. ISSAAS">
        <title>Genomics, evolutionary history and diagnostics of the Alternaria alternata species group including apple and Asian pear pathotypes.</title>
        <authorList>
            <person name="Armitage A.D."/>
            <person name="Cockerton H.M."/>
            <person name="Sreenivasaprasad S."/>
            <person name="Woodhall J."/>
            <person name="Lane C."/>
            <person name="Harrison R.J."/>
            <person name="Clarkson J.P."/>
        </authorList>
    </citation>
    <scope>NUCLEOTIDE SEQUENCE</scope>
    <source>
        <strain evidence="4">FERA 1177</strain>
    </source>
</reference>
<feature type="coiled-coil region" evidence="1">
    <location>
        <begin position="127"/>
        <end position="175"/>
    </location>
</feature>
<dbReference type="Proteomes" id="UP000077248">
    <property type="component" value="Unassembled WGS sequence"/>
</dbReference>